<evidence type="ECO:0000313" key="2">
    <source>
        <dbReference type="EMBL" id="PTQ09431.1"/>
    </source>
</evidence>
<keyword evidence="1" id="KW-0472">Membrane</keyword>
<protein>
    <recommendedName>
        <fullName evidence="4">DUF4350 domain-containing protein</fullName>
    </recommendedName>
</protein>
<keyword evidence="1" id="KW-1133">Transmembrane helix</keyword>
<dbReference type="RefSeq" id="WP_107968931.1">
    <property type="nucleotide sequence ID" value="NZ_NWBU01000011.1"/>
</dbReference>
<proteinExistence type="predicted"/>
<name>A0A2T5FVG5_9SPHN</name>
<keyword evidence="3" id="KW-1185">Reference proteome</keyword>
<dbReference type="AlphaFoldDB" id="A0A2T5FVG5"/>
<organism evidence="2 3">
    <name type="scientific">Sphingomonas oleivorans</name>
    <dbReference type="NCBI Taxonomy" id="1735121"/>
    <lineage>
        <taxon>Bacteria</taxon>
        <taxon>Pseudomonadati</taxon>
        <taxon>Pseudomonadota</taxon>
        <taxon>Alphaproteobacteria</taxon>
        <taxon>Sphingomonadales</taxon>
        <taxon>Sphingomonadaceae</taxon>
        <taxon>Sphingomonas</taxon>
    </lineage>
</organism>
<sequence>MSGVGRGGGTPFSGRTIFWVILVGVVAFGGLLLLGAYGPDLNRSRNGGAHPLSISAVGYKGLVDLIGYSGGKAALLRDERALATEDLLILTPEISTSPDEIAKRVESRLAKPTLIVLPKWRTQAQELHRGWVQKMGMVDATELDALIAKIGNARIATIEQPEGASTRLRATGLLSETAAIILPDVVHRIEGKSIEPLLVDDKGRMVLAGIGGRKLYILAEPDLLANHGLKSAATARAALAMLDDLNATGAEAIAFDLTLNGFGSSKNLLKLGFEPPFLALTLSLLGAALLAGLHAAARFGPARDEERAISFGKLALVENVAALIVRARREASTGWRYALLTREAVAMATGAPQRADEATLIAYLDRLGDGQAGTYSALAEDARLAADRDEVLAAARALYHWRRKFVREG</sequence>
<evidence type="ECO:0000313" key="3">
    <source>
        <dbReference type="Proteomes" id="UP000244162"/>
    </source>
</evidence>
<dbReference type="EMBL" id="NWBU01000011">
    <property type="protein sequence ID" value="PTQ09431.1"/>
    <property type="molecule type" value="Genomic_DNA"/>
</dbReference>
<dbReference type="Proteomes" id="UP000244162">
    <property type="component" value="Unassembled WGS sequence"/>
</dbReference>
<comment type="caution">
    <text evidence="2">The sequence shown here is derived from an EMBL/GenBank/DDBJ whole genome shotgun (WGS) entry which is preliminary data.</text>
</comment>
<feature type="transmembrane region" description="Helical" evidence="1">
    <location>
        <begin position="277"/>
        <end position="296"/>
    </location>
</feature>
<gene>
    <name evidence="2" type="ORF">CLG96_14660</name>
</gene>
<feature type="transmembrane region" description="Helical" evidence="1">
    <location>
        <begin position="16"/>
        <end position="37"/>
    </location>
</feature>
<evidence type="ECO:0008006" key="4">
    <source>
        <dbReference type="Google" id="ProtNLM"/>
    </source>
</evidence>
<keyword evidence="1" id="KW-0812">Transmembrane</keyword>
<evidence type="ECO:0000256" key="1">
    <source>
        <dbReference type="SAM" id="Phobius"/>
    </source>
</evidence>
<accession>A0A2T5FVG5</accession>
<dbReference type="OrthoDB" id="7198805at2"/>
<reference evidence="2 3" key="1">
    <citation type="submission" date="2017-09" db="EMBL/GenBank/DDBJ databases">
        <title>Sphingomonas panjinensis sp.nov., isolated from oil-contaminated soil.</title>
        <authorList>
            <person name="Wang L."/>
            <person name="Chen L."/>
        </authorList>
    </citation>
    <scope>NUCLEOTIDE SEQUENCE [LARGE SCALE GENOMIC DNA]</scope>
    <source>
        <strain evidence="2 3">FW-11</strain>
    </source>
</reference>